<dbReference type="Gene3D" id="1.10.357.10">
    <property type="entry name" value="Tetracycline Repressor, domain 2"/>
    <property type="match status" value="1"/>
</dbReference>
<evidence type="ECO:0000256" key="3">
    <source>
        <dbReference type="ARBA" id="ARBA00023163"/>
    </source>
</evidence>
<evidence type="ECO:0000256" key="4">
    <source>
        <dbReference type="PROSITE-ProRule" id="PRU00335"/>
    </source>
</evidence>
<dbReference type="PANTHER" id="PTHR30055:SF151">
    <property type="entry name" value="TRANSCRIPTIONAL REGULATORY PROTEIN"/>
    <property type="match status" value="1"/>
</dbReference>
<gene>
    <name evidence="6" type="ORF">Sya03_50850</name>
</gene>
<dbReference type="InterPro" id="IPR050109">
    <property type="entry name" value="HTH-type_TetR-like_transc_reg"/>
</dbReference>
<dbReference type="GO" id="GO:0045892">
    <property type="term" value="P:negative regulation of DNA-templated transcription"/>
    <property type="evidence" value="ECO:0007669"/>
    <property type="project" value="InterPro"/>
</dbReference>
<keyword evidence="3" id="KW-0804">Transcription</keyword>
<dbReference type="InterPro" id="IPR036271">
    <property type="entry name" value="Tet_transcr_reg_TetR-rel_C_sf"/>
</dbReference>
<dbReference type="PROSITE" id="PS50977">
    <property type="entry name" value="HTH_TETR_2"/>
    <property type="match status" value="1"/>
</dbReference>
<dbReference type="Pfam" id="PF00440">
    <property type="entry name" value="TetR_N"/>
    <property type="match status" value="1"/>
</dbReference>
<protein>
    <submittedName>
        <fullName evidence="6">TetR family transcriptional regulator</fullName>
    </submittedName>
</protein>
<evidence type="ECO:0000256" key="1">
    <source>
        <dbReference type="ARBA" id="ARBA00023015"/>
    </source>
</evidence>
<dbReference type="SUPFAM" id="SSF48498">
    <property type="entry name" value="Tetracyclin repressor-like, C-terminal domain"/>
    <property type="match status" value="1"/>
</dbReference>
<dbReference type="InterPro" id="IPR001647">
    <property type="entry name" value="HTH_TetR"/>
</dbReference>
<evidence type="ECO:0000259" key="5">
    <source>
        <dbReference type="PROSITE" id="PS50977"/>
    </source>
</evidence>
<evidence type="ECO:0000313" key="6">
    <source>
        <dbReference type="EMBL" id="GIJ05733.1"/>
    </source>
</evidence>
<feature type="domain" description="HTH tetR-type" evidence="5">
    <location>
        <begin position="53"/>
        <end position="113"/>
    </location>
</feature>
<dbReference type="GO" id="GO:0000976">
    <property type="term" value="F:transcription cis-regulatory region binding"/>
    <property type="evidence" value="ECO:0007669"/>
    <property type="project" value="TreeGrafter"/>
</dbReference>
<comment type="caution">
    <text evidence="6">The sequence shown here is derived from an EMBL/GenBank/DDBJ whole genome shotgun (WGS) entry which is preliminary data.</text>
</comment>
<keyword evidence="2 4" id="KW-0238">DNA-binding</keyword>
<reference evidence="6" key="1">
    <citation type="submission" date="2021-01" db="EMBL/GenBank/DDBJ databases">
        <title>Whole genome shotgun sequence of Spirilliplanes yamanashiensis NBRC 15828.</title>
        <authorList>
            <person name="Komaki H."/>
            <person name="Tamura T."/>
        </authorList>
    </citation>
    <scope>NUCLEOTIDE SEQUENCE</scope>
    <source>
        <strain evidence="6">NBRC 15828</strain>
    </source>
</reference>
<dbReference type="Pfam" id="PF02909">
    <property type="entry name" value="TetR_C_1"/>
    <property type="match status" value="1"/>
</dbReference>
<dbReference type="Gene3D" id="1.10.10.60">
    <property type="entry name" value="Homeodomain-like"/>
    <property type="match status" value="1"/>
</dbReference>
<evidence type="ECO:0000313" key="7">
    <source>
        <dbReference type="Proteomes" id="UP000652013"/>
    </source>
</evidence>
<feature type="DNA-binding region" description="H-T-H motif" evidence="4">
    <location>
        <begin position="76"/>
        <end position="95"/>
    </location>
</feature>
<name>A0A8J3YBX3_9ACTN</name>
<dbReference type="EMBL" id="BOOY01000036">
    <property type="protein sequence ID" value="GIJ05733.1"/>
    <property type="molecule type" value="Genomic_DNA"/>
</dbReference>
<accession>A0A8J3YBX3</accession>
<sequence>MSYTMVYVIHSSRMTVNAPGTDGRPYVDDVALPPDLALLWDRPPPARRGPKPALSLDAVVATAVDLADADGLAQLSMARVAERLGYTTMSLYRYVRSKDDLITLMNDAAQGEPPAPVPGDWRAGLEAWARGVFGVYMRHRWMLYVPITGPPAGPAALRWMEAALQNFDGTDVPDPLRLAAVQTLNSYVVGEARLSAELAAAGAPALSYGQLLRRVTAPDTHPALTRLVASGIFDADDLSYDPDVELAFGLHRILDGIARLVGPADD</sequence>
<evidence type="ECO:0000256" key="2">
    <source>
        <dbReference type="ARBA" id="ARBA00023125"/>
    </source>
</evidence>
<dbReference type="SUPFAM" id="SSF46689">
    <property type="entry name" value="Homeodomain-like"/>
    <property type="match status" value="1"/>
</dbReference>
<dbReference type="InterPro" id="IPR009057">
    <property type="entry name" value="Homeodomain-like_sf"/>
</dbReference>
<dbReference type="PANTHER" id="PTHR30055">
    <property type="entry name" value="HTH-TYPE TRANSCRIPTIONAL REGULATOR RUTR"/>
    <property type="match status" value="1"/>
</dbReference>
<dbReference type="GO" id="GO:0003700">
    <property type="term" value="F:DNA-binding transcription factor activity"/>
    <property type="evidence" value="ECO:0007669"/>
    <property type="project" value="TreeGrafter"/>
</dbReference>
<keyword evidence="1" id="KW-0805">Transcription regulation</keyword>
<keyword evidence="7" id="KW-1185">Reference proteome</keyword>
<organism evidence="6 7">
    <name type="scientific">Spirilliplanes yamanashiensis</name>
    <dbReference type="NCBI Taxonomy" id="42233"/>
    <lineage>
        <taxon>Bacteria</taxon>
        <taxon>Bacillati</taxon>
        <taxon>Actinomycetota</taxon>
        <taxon>Actinomycetes</taxon>
        <taxon>Micromonosporales</taxon>
        <taxon>Micromonosporaceae</taxon>
        <taxon>Spirilliplanes</taxon>
    </lineage>
</organism>
<dbReference type="InterPro" id="IPR004111">
    <property type="entry name" value="Repressor_TetR_C"/>
</dbReference>
<dbReference type="AlphaFoldDB" id="A0A8J3YBX3"/>
<proteinExistence type="predicted"/>
<dbReference type="Proteomes" id="UP000652013">
    <property type="component" value="Unassembled WGS sequence"/>
</dbReference>